<gene>
    <name evidence="1" type="ORF">GCM10009839_42840</name>
</gene>
<comment type="caution">
    <text evidence="1">The sequence shown here is derived from an EMBL/GenBank/DDBJ whole genome shotgun (WGS) entry which is preliminary data.</text>
</comment>
<organism evidence="1 2">
    <name type="scientific">Catenulispora yoronensis</name>
    <dbReference type="NCBI Taxonomy" id="450799"/>
    <lineage>
        <taxon>Bacteria</taxon>
        <taxon>Bacillati</taxon>
        <taxon>Actinomycetota</taxon>
        <taxon>Actinomycetes</taxon>
        <taxon>Catenulisporales</taxon>
        <taxon>Catenulisporaceae</taxon>
        <taxon>Catenulispora</taxon>
    </lineage>
</organism>
<keyword evidence="2" id="KW-1185">Reference proteome</keyword>
<evidence type="ECO:0000313" key="1">
    <source>
        <dbReference type="EMBL" id="GAA2037100.1"/>
    </source>
</evidence>
<proteinExistence type="predicted"/>
<dbReference type="Proteomes" id="UP001500751">
    <property type="component" value="Unassembled WGS sequence"/>
</dbReference>
<evidence type="ECO:0000313" key="2">
    <source>
        <dbReference type="Proteomes" id="UP001500751"/>
    </source>
</evidence>
<name>A0ABP5FZ58_9ACTN</name>
<sequence length="71" mass="7532">MAYPAINQARTRSSARAALWALTRAVVAVTVLMDPPSVQAAYEPVAKASAKARGRSAAWLEYTLSDGPGRD</sequence>
<protein>
    <submittedName>
        <fullName evidence="1">Uncharacterized protein</fullName>
    </submittedName>
</protein>
<dbReference type="EMBL" id="BAAAQN010000024">
    <property type="protein sequence ID" value="GAA2037100.1"/>
    <property type="molecule type" value="Genomic_DNA"/>
</dbReference>
<accession>A0ABP5FZ58</accession>
<reference evidence="2" key="1">
    <citation type="journal article" date="2019" name="Int. J. Syst. Evol. Microbiol.">
        <title>The Global Catalogue of Microorganisms (GCM) 10K type strain sequencing project: providing services to taxonomists for standard genome sequencing and annotation.</title>
        <authorList>
            <consortium name="The Broad Institute Genomics Platform"/>
            <consortium name="The Broad Institute Genome Sequencing Center for Infectious Disease"/>
            <person name="Wu L."/>
            <person name="Ma J."/>
        </authorList>
    </citation>
    <scope>NUCLEOTIDE SEQUENCE [LARGE SCALE GENOMIC DNA]</scope>
    <source>
        <strain evidence="2">JCM 16014</strain>
    </source>
</reference>